<keyword evidence="3" id="KW-1185">Reference proteome</keyword>
<dbReference type="KEGG" id="hau:Haur_0569"/>
<evidence type="ECO:0000313" key="3">
    <source>
        <dbReference type="Proteomes" id="UP000000787"/>
    </source>
</evidence>
<name>A9AVX9_HERA2</name>
<feature type="compositionally biased region" description="Polar residues" evidence="1">
    <location>
        <begin position="117"/>
        <end position="133"/>
    </location>
</feature>
<dbReference type="AlphaFoldDB" id="A9AVX9"/>
<evidence type="ECO:0000313" key="2">
    <source>
        <dbReference type="EMBL" id="ABX03217.1"/>
    </source>
</evidence>
<dbReference type="Proteomes" id="UP000000787">
    <property type="component" value="Chromosome"/>
</dbReference>
<feature type="region of interest" description="Disordered" evidence="1">
    <location>
        <begin position="98"/>
        <end position="164"/>
    </location>
</feature>
<accession>A9AVX9</accession>
<feature type="compositionally biased region" description="Polar residues" evidence="1">
    <location>
        <begin position="155"/>
        <end position="164"/>
    </location>
</feature>
<protein>
    <submittedName>
        <fullName evidence="2">Uncharacterized protein</fullName>
    </submittedName>
</protein>
<reference evidence="2 3" key="1">
    <citation type="journal article" date="2011" name="Stand. Genomic Sci.">
        <title>Complete genome sequence of the filamentous gliding predatory bacterium Herpetosiphon aurantiacus type strain (114-95(T)).</title>
        <authorList>
            <person name="Kiss H."/>
            <person name="Nett M."/>
            <person name="Domin N."/>
            <person name="Martin K."/>
            <person name="Maresca J.A."/>
            <person name="Copeland A."/>
            <person name="Lapidus A."/>
            <person name="Lucas S."/>
            <person name="Berry K.W."/>
            <person name="Glavina Del Rio T."/>
            <person name="Dalin E."/>
            <person name="Tice H."/>
            <person name="Pitluck S."/>
            <person name="Richardson P."/>
            <person name="Bruce D."/>
            <person name="Goodwin L."/>
            <person name="Han C."/>
            <person name="Detter J.C."/>
            <person name="Schmutz J."/>
            <person name="Brettin T."/>
            <person name="Land M."/>
            <person name="Hauser L."/>
            <person name="Kyrpides N.C."/>
            <person name="Ivanova N."/>
            <person name="Goker M."/>
            <person name="Woyke T."/>
            <person name="Klenk H.P."/>
            <person name="Bryant D.A."/>
        </authorList>
    </citation>
    <scope>NUCLEOTIDE SEQUENCE [LARGE SCALE GENOMIC DNA]</scope>
    <source>
        <strain evidence="3">ATCC 23779 / DSM 785 / 114-95</strain>
    </source>
</reference>
<feature type="compositionally biased region" description="Basic and acidic residues" evidence="1">
    <location>
        <begin position="138"/>
        <end position="151"/>
    </location>
</feature>
<gene>
    <name evidence="2" type="ordered locus">Haur_0569</name>
</gene>
<dbReference type="InParanoid" id="A9AVX9"/>
<evidence type="ECO:0000256" key="1">
    <source>
        <dbReference type="SAM" id="MobiDB-lite"/>
    </source>
</evidence>
<dbReference type="STRING" id="316274.Haur_0569"/>
<proteinExistence type="predicted"/>
<dbReference type="BioCyc" id="HAUR316274:GHYA-578-MONOMER"/>
<organism evidence="2 3">
    <name type="scientific">Herpetosiphon aurantiacus (strain ATCC 23779 / DSM 785 / 114-95)</name>
    <dbReference type="NCBI Taxonomy" id="316274"/>
    <lineage>
        <taxon>Bacteria</taxon>
        <taxon>Bacillati</taxon>
        <taxon>Chloroflexota</taxon>
        <taxon>Chloroflexia</taxon>
        <taxon>Herpetosiphonales</taxon>
        <taxon>Herpetosiphonaceae</taxon>
        <taxon>Herpetosiphon</taxon>
    </lineage>
</organism>
<sequence>MVQPDTSCITPQSLADLPLTLANESADTNDFATDTNDFEQLPLLFDEFNILEWRREIKERGKYWQWRKGSGDYRPSRYGGTFDQLDDERKAQYAVNKHIYGRNRAAQTQAQEKESDTNQPNQSAVQTSDTNRSAGDVAQRDRLLPDQRRTIEVQPESSRITPSA</sequence>
<dbReference type="EMBL" id="CP000875">
    <property type="protein sequence ID" value="ABX03217.1"/>
    <property type="molecule type" value="Genomic_DNA"/>
</dbReference>
<dbReference type="HOGENOM" id="CLU_1616759_0_0_0"/>